<feature type="compositionally biased region" description="Polar residues" evidence="1">
    <location>
        <begin position="393"/>
        <end position="404"/>
    </location>
</feature>
<proteinExistence type="predicted"/>
<dbReference type="AlphaFoldDB" id="A0A7T7M9H5"/>
<dbReference type="Pfam" id="PF01636">
    <property type="entry name" value="APH"/>
    <property type="match status" value="1"/>
</dbReference>
<protein>
    <submittedName>
        <fullName evidence="3">Phosphotransferase</fullName>
    </submittedName>
</protein>
<reference evidence="3 4" key="1">
    <citation type="submission" date="2020-12" db="EMBL/GenBank/DDBJ databases">
        <authorList>
            <person name="Zhou J."/>
        </authorList>
    </citation>
    <scope>NUCLEOTIDE SEQUENCE [LARGE SCALE GENOMIC DNA]</scope>
    <source>
        <strain evidence="3 4">CCUG 61299</strain>
    </source>
</reference>
<sequence length="525" mass="55041">MPDSPAPPPLNAAPVASTARSRAAAKQRSALSLAALASVAVPGLDPARLTTPQNSSPELRQIGVVDTAGRTWEVLEPQDDATGASLEAEAGVLRSIGRVADDGRVSFQVARVAGSVRTGGTHVQVRTYLPGSPIDLRRLHPGPGLSSGLGRALGELHELPVSVINEAGLPSYSAQEVRQRWVQLLDEAERTGRLPEQLVRRWRQALRHPALWRFRPVVVHGDLAEENVLVAGGGVVGIRGLSQAHVGDPAEDLAWVYASVPLECLDSIENGYDIARSEGVDKHLRDRAELVSELGLARWLLHGVRSQDETVVEDAVAMLADLLEQVGDDPLVEEIEAHLAPVSSARVTSPDDTTLDVAMVGVEQPEEPAPAPQRDGEVTETLSQVPPSGRQAPVQQHQPVPSQAPATVQLSVVPAAPTGTTVLHKEKEPQDDLGRLGVSGNGQNRRTGSRAQGAGGPGDGAVTEPVGVPVPPASGGDGLRSRPSARPGAGTRSRLGQAATPLADSTLGLIDDLSDEDILTSSTVE</sequence>
<keyword evidence="4" id="KW-1185">Reference proteome</keyword>
<dbReference type="SUPFAM" id="SSF56112">
    <property type="entry name" value="Protein kinase-like (PK-like)"/>
    <property type="match status" value="1"/>
</dbReference>
<feature type="region of interest" description="Disordered" evidence="1">
    <location>
        <begin position="1"/>
        <end position="21"/>
    </location>
</feature>
<dbReference type="InterPro" id="IPR011009">
    <property type="entry name" value="Kinase-like_dom_sf"/>
</dbReference>
<evidence type="ECO:0000313" key="4">
    <source>
        <dbReference type="Proteomes" id="UP000595895"/>
    </source>
</evidence>
<feature type="region of interest" description="Disordered" evidence="1">
    <location>
        <begin position="365"/>
        <end position="404"/>
    </location>
</feature>
<dbReference type="RefSeq" id="WP_200274992.1">
    <property type="nucleotide sequence ID" value="NZ_CP066802.1"/>
</dbReference>
<feature type="region of interest" description="Disordered" evidence="1">
    <location>
        <begin position="418"/>
        <end position="503"/>
    </location>
</feature>
<dbReference type="Proteomes" id="UP000595895">
    <property type="component" value="Chromosome"/>
</dbReference>
<feature type="compositionally biased region" description="Pro residues" evidence="1">
    <location>
        <begin position="1"/>
        <end position="11"/>
    </location>
</feature>
<dbReference type="GO" id="GO:0016740">
    <property type="term" value="F:transferase activity"/>
    <property type="evidence" value="ECO:0007669"/>
    <property type="project" value="UniProtKB-KW"/>
</dbReference>
<evidence type="ECO:0000259" key="2">
    <source>
        <dbReference type="Pfam" id="PF01636"/>
    </source>
</evidence>
<feature type="compositionally biased region" description="Polar residues" evidence="1">
    <location>
        <begin position="441"/>
        <end position="450"/>
    </location>
</feature>
<keyword evidence="3" id="KW-0808">Transferase</keyword>
<gene>
    <name evidence="3" type="ORF">JG540_07335</name>
</gene>
<evidence type="ECO:0000256" key="1">
    <source>
        <dbReference type="SAM" id="MobiDB-lite"/>
    </source>
</evidence>
<dbReference type="InterPro" id="IPR002575">
    <property type="entry name" value="Aminoglycoside_PTrfase"/>
</dbReference>
<dbReference type="EMBL" id="CP066802">
    <property type="protein sequence ID" value="QQM66872.1"/>
    <property type="molecule type" value="Genomic_DNA"/>
</dbReference>
<dbReference type="Gene3D" id="3.90.1200.10">
    <property type="match status" value="1"/>
</dbReference>
<accession>A0A7T7M9H5</accession>
<feature type="compositionally biased region" description="Basic and acidic residues" evidence="1">
    <location>
        <begin position="423"/>
        <end position="434"/>
    </location>
</feature>
<dbReference type="KEGG" id="awe:JG540_07335"/>
<evidence type="ECO:0000313" key="3">
    <source>
        <dbReference type="EMBL" id="QQM66872.1"/>
    </source>
</evidence>
<feature type="domain" description="Aminoglycoside phosphotransferase" evidence="2">
    <location>
        <begin position="104"/>
        <end position="262"/>
    </location>
</feature>
<feature type="compositionally biased region" description="Low complexity" evidence="1">
    <location>
        <begin position="12"/>
        <end position="21"/>
    </location>
</feature>
<organism evidence="3 4">
    <name type="scientific">Actinomyces weissii</name>
    <dbReference type="NCBI Taxonomy" id="675090"/>
    <lineage>
        <taxon>Bacteria</taxon>
        <taxon>Bacillati</taxon>
        <taxon>Actinomycetota</taxon>
        <taxon>Actinomycetes</taxon>
        <taxon>Actinomycetales</taxon>
        <taxon>Actinomycetaceae</taxon>
        <taxon>Actinomyces</taxon>
    </lineage>
</organism>
<name>A0A7T7M9H5_9ACTO</name>